<protein>
    <submittedName>
        <fullName evidence="2">Uncharacterized protein</fullName>
    </submittedName>
</protein>
<accession>A0A940WF57</accession>
<reference evidence="2" key="1">
    <citation type="submission" date="2021-02" db="EMBL/GenBank/DDBJ databases">
        <title>Draft genome sequence of Microbispora sp. RL4-1S isolated from rice leaves in Thailand.</title>
        <authorList>
            <person name="Muangham S."/>
            <person name="Duangmal K."/>
        </authorList>
    </citation>
    <scope>NUCLEOTIDE SEQUENCE</scope>
    <source>
        <strain evidence="2">RL4-1S</strain>
    </source>
</reference>
<feature type="region of interest" description="Disordered" evidence="1">
    <location>
        <begin position="33"/>
        <end position="103"/>
    </location>
</feature>
<evidence type="ECO:0000313" key="3">
    <source>
        <dbReference type="Proteomes" id="UP000674234"/>
    </source>
</evidence>
<proteinExistence type="predicted"/>
<organism evidence="2 3">
    <name type="scientific">Microbispora oryzae</name>
    <dbReference type="NCBI Taxonomy" id="2806554"/>
    <lineage>
        <taxon>Bacteria</taxon>
        <taxon>Bacillati</taxon>
        <taxon>Actinomycetota</taxon>
        <taxon>Actinomycetes</taxon>
        <taxon>Streptosporangiales</taxon>
        <taxon>Streptosporangiaceae</taxon>
        <taxon>Microbispora</taxon>
    </lineage>
</organism>
<name>A0A940WF57_9ACTN</name>
<feature type="compositionally biased region" description="Low complexity" evidence="1">
    <location>
        <begin position="55"/>
        <end position="71"/>
    </location>
</feature>
<feature type="compositionally biased region" description="Low complexity" evidence="1">
    <location>
        <begin position="93"/>
        <end position="103"/>
    </location>
</feature>
<sequence>MALPRPITGAEEYLAAVHERLGETNELLRALIDRAPAQPDQQADNGVVELREPAESAAPGPGFPAAAPASGNDQAAPTSAAKRPARRSGGQGRSRTSTKNTET</sequence>
<dbReference type="AlphaFoldDB" id="A0A940WF57"/>
<dbReference type="Proteomes" id="UP000674234">
    <property type="component" value="Unassembled WGS sequence"/>
</dbReference>
<evidence type="ECO:0000256" key="1">
    <source>
        <dbReference type="SAM" id="MobiDB-lite"/>
    </source>
</evidence>
<dbReference type="EMBL" id="JAFCNB010000005">
    <property type="protein sequence ID" value="MBP2704405.1"/>
    <property type="molecule type" value="Genomic_DNA"/>
</dbReference>
<keyword evidence="3" id="KW-1185">Reference proteome</keyword>
<evidence type="ECO:0000313" key="2">
    <source>
        <dbReference type="EMBL" id="MBP2704405.1"/>
    </source>
</evidence>
<comment type="caution">
    <text evidence="2">The sequence shown here is derived from an EMBL/GenBank/DDBJ whole genome shotgun (WGS) entry which is preliminary data.</text>
</comment>
<dbReference type="RefSeq" id="WP_210155710.1">
    <property type="nucleotide sequence ID" value="NZ_JAFCNB010000005.1"/>
</dbReference>
<gene>
    <name evidence="2" type="ORF">JOL79_11330</name>
</gene>